<comment type="subcellular location">
    <subcellularLocation>
        <location evidence="2">Cell membrane</location>
    </subcellularLocation>
</comment>
<evidence type="ECO:0000259" key="9">
    <source>
        <dbReference type="PROSITE" id="PS50109"/>
    </source>
</evidence>
<dbReference type="RefSeq" id="WP_167999852.1">
    <property type="nucleotide sequence ID" value="NZ_JAATEO010000004.1"/>
</dbReference>
<dbReference type="InterPro" id="IPR003594">
    <property type="entry name" value="HATPase_dom"/>
</dbReference>
<evidence type="ECO:0000313" key="10">
    <source>
        <dbReference type="EMBL" id="NJP31443.1"/>
    </source>
</evidence>
<evidence type="ECO:0000313" key="11">
    <source>
        <dbReference type="Proteomes" id="UP000783871"/>
    </source>
</evidence>
<dbReference type="EC" id="2.7.13.3" evidence="3"/>
<accession>A0ABX0Z2P5</accession>
<dbReference type="Pfam" id="PF02518">
    <property type="entry name" value="HATPase_c"/>
    <property type="match status" value="1"/>
</dbReference>
<comment type="caution">
    <text evidence="10">The sequence shown here is derived from an EMBL/GenBank/DDBJ whole genome shotgun (WGS) entry which is preliminary data.</text>
</comment>
<evidence type="ECO:0000256" key="2">
    <source>
        <dbReference type="ARBA" id="ARBA00004236"/>
    </source>
</evidence>
<dbReference type="EMBL" id="JAATEO010000004">
    <property type="protein sequence ID" value="NJP31443.1"/>
    <property type="molecule type" value="Genomic_DNA"/>
</dbReference>
<evidence type="ECO:0000256" key="8">
    <source>
        <dbReference type="ARBA" id="ARBA00039401"/>
    </source>
</evidence>
<keyword evidence="7" id="KW-0902">Two-component regulatory system</keyword>
<dbReference type="SUPFAM" id="SSF55874">
    <property type="entry name" value="ATPase domain of HSP90 chaperone/DNA topoisomerase II/histidine kinase"/>
    <property type="match status" value="1"/>
</dbReference>
<keyword evidence="5" id="KW-0808">Transferase</keyword>
<sequence>MEWAVTVAVAVGVVAGLAAGVLLSRLAPALRQRAAATGSRWSGFLWSRGRLTIAEDPQSGLGRRTIDSLRAGVVVLDPDDVPVLVNPAARAMGLLRTGTSPGSIAAHPLIRTLAGQVRRTGVRREIELDLPRGRDNAGDPLGVHLRAMGIGAGYIAVEAADVTESHRLARVRRDFVANVSHELKTPIGALQLLAEALLDATEPGGEGQPDLSEDLVAARRFAERIQHESTRLGRLVQELLELTRLQGAEPKPAPEPVAVDWVIAEVIDRTRTSASSRRIDVVVDGERGLTVYGSDTQLATAVANLVENAINYSGEDTTVRITARADDDHVTIAVADQGIGIAPTDVDRIFERFYRADQARSRATGGTGLGLAIVKHIASNHGGRVEVSSTLGGGSTFTLRLPARPPDDLLATLPSAGIEAGPAELRQV</sequence>
<keyword evidence="11" id="KW-1185">Reference proteome</keyword>
<dbReference type="InterPro" id="IPR004358">
    <property type="entry name" value="Sig_transdc_His_kin-like_C"/>
</dbReference>
<dbReference type="Pfam" id="PF00512">
    <property type="entry name" value="HisKA"/>
    <property type="match status" value="1"/>
</dbReference>
<dbReference type="InterPro" id="IPR003661">
    <property type="entry name" value="HisK_dim/P_dom"/>
</dbReference>
<organism evidence="10 11">
    <name type="scientific">Micromonospora thermarum</name>
    <dbReference type="NCBI Taxonomy" id="2720024"/>
    <lineage>
        <taxon>Bacteria</taxon>
        <taxon>Bacillati</taxon>
        <taxon>Actinomycetota</taxon>
        <taxon>Actinomycetes</taxon>
        <taxon>Micromonosporales</taxon>
        <taxon>Micromonosporaceae</taxon>
        <taxon>Micromonospora</taxon>
    </lineage>
</organism>
<dbReference type="CDD" id="cd00075">
    <property type="entry name" value="HATPase"/>
    <property type="match status" value="1"/>
</dbReference>
<dbReference type="PROSITE" id="PS50109">
    <property type="entry name" value="HIS_KIN"/>
    <property type="match status" value="1"/>
</dbReference>
<dbReference type="PRINTS" id="PR00344">
    <property type="entry name" value="BCTRLSENSOR"/>
</dbReference>
<keyword evidence="4" id="KW-0597">Phosphoprotein</keyword>
<dbReference type="InterPro" id="IPR005467">
    <property type="entry name" value="His_kinase_dom"/>
</dbReference>
<dbReference type="PANTHER" id="PTHR45453:SF1">
    <property type="entry name" value="PHOSPHATE REGULON SENSOR PROTEIN PHOR"/>
    <property type="match status" value="1"/>
</dbReference>
<dbReference type="InterPro" id="IPR036890">
    <property type="entry name" value="HATPase_C_sf"/>
</dbReference>
<evidence type="ECO:0000256" key="7">
    <source>
        <dbReference type="ARBA" id="ARBA00023012"/>
    </source>
</evidence>
<dbReference type="Gene3D" id="3.30.565.10">
    <property type="entry name" value="Histidine kinase-like ATPase, C-terminal domain"/>
    <property type="match status" value="1"/>
</dbReference>
<feature type="domain" description="Histidine kinase" evidence="9">
    <location>
        <begin position="178"/>
        <end position="405"/>
    </location>
</feature>
<dbReference type="SMART" id="SM00387">
    <property type="entry name" value="HATPase_c"/>
    <property type="match status" value="1"/>
</dbReference>
<evidence type="ECO:0000256" key="1">
    <source>
        <dbReference type="ARBA" id="ARBA00000085"/>
    </source>
</evidence>
<keyword evidence="6" id="KW-0418">Kinase</keyword>
<dbReference type="CDD" id="cd00082">
    <property type="entry name" value="HisKA"/>
    <property type="match status" value="1"/>
</dbReference>
<reference evidence="10 11" key="1">
    <citation type="submission" date="2020-03" db="EMBL/GenBank/DDBJ databases">
        <title>WGS of actinomycetes isolated from Thailand.</title>
        <authorList>
            <person name="Thawai C."/>
        </authorList>
    </citation>
    <scope>NUCLEOTIDE SEQUENCE [LARGE SCALE GENOMIC DNA]</scope>
    <source>
        <strain evidence="10 11">HSS6-12</strain>
    </source>
</reference>
<protein>
    <recommendedName>
        <fullName evidence="8">Sensor-like histidine kinase SenX3</fullName>
        <ecNumber evidence="3">2.7.13.3</ecNumber>
    </recommendedName>
</protein>
<name>A0ABX0Z2P5_9ACTN</name>
<evidence type="ECO:0000256" key="6">
    <source>
        <dbReference type="ARBA" id="ARBA00022777"/>
    </source>
</evidence>
<dbReference type="Proteomes" id="UP000783871">
    <property type="component" value="Unassembled WGS sequence"/>
</dbReference>
<dbReference type="InterPro" id="IPR050351">
    <property type="entry name" value="BphY/WalK/GraS-like"/>
</dbReference>
<gene>
    <name evidence="10" type="ORF">HCJ94_05440</name>
</gene>
<proteinExistence type="predicted"/>
<evidence type="ECO:0000256" key="5">
    <source>
        <dbReference type="ARBA" id="ARBA00022679"/>
    </source>
</evidence>
<dbReference type="PANTHER" id="PTHR45453">
    <property type="entry name" value="PHOSPHATE REGULON SENSOR PROTEIN PHOR"/>
    <property type="match status" value="1"/>
</dbReference>
<comment type="catalytic activity">
    <reaction evidence="1">
        <text>ATP + protein L-histidine = ADP + protein N-phospho-L-histidine.</text>
        <dbReference type="EC" id="2.7.13.3"/>
    </reaction>
</comment>
<evidence type="ECO:0000256" key="4">
    <source>
        <dbReference type="ARBA" id="ARBA00022553"/>
    </source>
</evidence>
<dbReference type="InterPro" id="IPR036097">
    <property type="entry name" value="HisK_dim/P_sf"/>
</dbReference>
<dbReference type="SMART" id="SM00388">
    <property type="entry name" value="HisKA"/>
    <property type="match status" value="1"/>
</dbReference>
<dbReference type="Gene3D" id="1.10.287.130">
    <property type="match status" value="1"/>
</dbReference>
<dbReference type="SUPFAM" id="SSF47384">
    <property type="entry name" value="Homodimeric domain of signal transducing histidine kinase"/>
    <property type="match status" value="1"/>
</dbReference>
<evidence type="ECO:0000256" key="3">
    <source>
        <dbReference type="ARBA" id="ARBA00012438"/>
    </source>
</evidence>